<feature type="domain" description="Tail spike" evidence="2">
    <location>
        <begin position="143"/>
        <end position="526"/>
    </location>
</feature>
<name>A0A829W5Y3_9FIRM</name>
<dbReference type="EMBL" id="CP050964">
    <property type="protein sequence ID" value="QIX93860.1"/>
    <property type="molecule type" value="Genomic_DNA"/>
</dbReference>
<dbReference type="InterPro" id="IPR010572">
    <property type="entry name" value="Tail_dom"/>
</dbReference>
<dbReference type="Proteomes" id="UP000315200">
    <property type="component" value="Unassembled WGS sequence"/>
</dbReference>
<gene>
    <name evidence="3" type="ORF">Ccl03g_33900</name>
    <name evidence="4" type="ORF">FOC47_26950</name>
</gene>
<accession>A0A829W5Y3</accession>
<dbReference type="Proteomes" id="UP000501069">
    <property type="component" value="Chromosome"/>
</dbReference>
<reference evidence="4 6" key="2">
    <citation type="submission" date="2019-11" db="EMBL/GenBank/DDBJ databases">
        <title>FDA dAtabase for Regulatory Grade micrObial Sequences (FDA-ARGOS): Supporting development and validation of Infectious Disease Dx tests.</title>
        <authorList>
            <person name="Turner S."/>
            <person name="Byrd R."/>
            <person name="Tallon L."/>
            <person name="Sadzewicz L."/>
            <person name="Vavikolanu K."/>
            <person name="Mehta A."/>
            <person name="Aluvathingal J."/>
            <person name="Nadendla S."/>
            <person name="Myers T."/>
            <person name="Yan Y."/>
            <person name="Sichtig H."/>
        </authorList>
    </citation>
    <scope>NUCLEOTIDE SEQUENCE [LARGE SCALE GENOMIC DNA]</scope>
    <source>
        <strain evidence="4 6">FDAARGOS_739</strain>
    </source>
</reference>
<evidence type="ECO:0000313" key="5">
    <source>
        <dbReference type="Proteomes" id="UP000315200"/>
    </source>
</evidence>
<dbReference type="EMBL" id="BJLB01000001">
    <property type="protein sequence ID" value="GEA37677.1"/>
    <property type="molecule type" value="Genomic_DNA"/>
</dbReference>
<dbReference type="Pfam" id="PF06605">
    <property type="entry name" value="Prophage_tail"/>
    <property type="match status" value="1"/>
</dbReference>
<keyword evidence="1" id="KW-0175">Coiled coil</keyword>
<organism evidence="3 5">
    <name type="scientific">Enterocloster clostridioformis</name>
    <dbReference type="NCBI Taxonomy" id="1531"/>
    <lineage>
        <taxon>Bacteria</taxon>
        <taxon>Bacillati</taxon>
        <taxon>Bacillota</taxon>
        <taxon>Clostridia</taxon>
        <taxon>Lachnospirales</taxon>
        <taxon>Lachnospiraceae</taxon>
        <taxon>Enterocloster</taxon>
    </lineage>
</organism>
<evidence type="ECO:0000313" key="3">
    <source>
        <dbReference type="EMBL" id="GEA37677.1"/>
    </source>
</evidence>
<dbReference type="GeneID" id="57964844"/>
<dbReference type="GO" id="GO:0005524">
    <property type="term" value="F:ATP binding"/>
    <property type="evidence" value="ECO:0007669"/>
    <property type="project" value="UniProtKB-KW"/>
</dbReference>
<evidence type="ECO:0000313" key="4">
    <source>
        <dbReference type="EMBL" id="QIX93860.1"/>
    </source>
</evidence>
<dbReference type="AlphaFoldDB" id="A0A829W5Y3"/>
<keyword evidence="4" id="KW-0547">Nucleotide-binding</keyword>
<keyword evidence="4" id="KW-0067">ATP-binding</keyword>
<proteinExistence type="predicted"/>
<evidence type="ECO:0000259" key="2">
    <source>
        <dbReference type="Pfam" id="PF06605"/>
    </source>
</evidence>
<feature type="coiled-coil region" evidence="1">
    <location>
        <begin position="368"/>
        <end position="395"/>
    </location>
</feature>
<evidence type="ECO:0000313" key="6">
    <source>
        <dbReference type="Proteomes" id="UP000501069"/>
    </source>
</evidence>
<evidence type="ECO:0000256" key="1">
    <source>
        <dbReference type="SAM" id="Coils"/>
    </source>
</evidence>
<sequence>MGFFTYNYFKNLKRPEVYLCYPDKRTIGALHAYDLQTDIMANSVNKGTFTVYRYEDSEETRFYDKIEIGKYIHLYGVGWFRINEVSVVNEGVNEYKEISYLSIECELGQTYLTSFGSLGTDEDEQGGLDRYCLYNPLDVSHSIMHIVLEKNPGWSIRYIDSQISTEYRNFQEDSVDTYSFLTGKVSETYECVFLFDSYERSISAYKLENLGKDTGIILNYRNVIKSITMNSTEDDIKTVLTVVGGNDERTNTPLGILDVNISGTNQIYDFSYFLHMMSPELQAGLSHYHELCETNESAYQEKMSSLLSHYDELNTLKNKVPDEGEDSTDWTLFGLRELQEKEIIYKTNMSLHLGEDESEQYKKNATIHAAIEAEIKVREQQISNKEAEINNLISAISSLVVSLPDVLGEELYKELGPYVREDTLTDDSFIATNSMTDREILEMQQALLEHGKNELARVCYPQFTLDVDLVNFTVDYNYKRFTDALEMFNIIHINFEDHDSIISARLLKLHINWDDPSDFKVTFSNCNSLKETWELIREVQKQAEDVSTKVEFATGAWKNAAIVSVDVNKYMNNILNASKQQLVSNDNNEILIDSTGILCRKWLSERQIYDPGQIWITNNQIAISQDGFNSVGIALGYVKMGNDYFFGLCAPSIVGKLLMSEKLMVSNASGSYTIDKDGFIAKKGSYEVKINPDTPDNIFSIAIDGKKLLYVDTAAKALTFEGKLISKSGQIANFTISDNTLISGNIGLCSDKTSGAIAYWAGNADRNNAPFRVTNTGALTCSNAIITGGSLKIGDNFEVNSQGVLTAKSANFTGNINASKITGSQISGTIITGGAIRVGVLDADADTLYLGRWKITTADRGWIGTSNDNYWNASASGSKQAWCSFGGALVVNGSGETHAQTIITNKINGDATLIGSNWWSGYTIFSALDYLYNRLPNT</sequence>
<protein>
    <submittedName>
        <fullName evidence="4">ABC transporter ATP-binding protein</fullName>
    </submittedName>
</protein>
<dbReference type="RefSeq" id="WP_002588801.1">
    <property type="nucleotide sequence ID" value="NZ_BJLB01000001.1"/>
</dbReference>
<reference evidence="3 5" key="1">
    <citation type="submission" date="2019-06" db="EMBL/GenBank/DDBJ databases">
        <title>Draft genome sequence of [Clostridium] clostridioforme NBRC 113352.</title>
        <authorList>
            <person name="Miura T."/>
            <person name="Furukawa M."/>
            <person name="Shimamura M."/>
            <person name="Ohyama Y."/>
            <person name="Yamazoe A."/>
            <person name="Kawasaki H."/>
        </authorList>
    </citation>
    <scope>NUCLEOTIDE SEQUENCE [LARGE SCALE GENOMIC DNA]</scope>
    <source>
        <strain evidence="3 5">NBRC 113352</strain>
    </source>
</reference>